<feature type="region of interest" description="Disordered" evidence="1">
    <location>
        <begin position="55"/>
        <end position="82"/>
    </location>
</feature>
<evidence type="ECO:0000313" key="3">
    <source>
        <dbReference type="EMBL" id="RZT61188.1"/>
    </source>
</evidence>
<comment type="caution">
    <text evidence="3">The sequence shown here is derived from an EMBL/GenBank/DDBJ whole genome shotgun (WGS) entry which is preliminary data.</text>
</comment>
<evidence type="ECO:0000256" key="1">
    <source>
        <dbReference type="SAM" id="MobiDB-lite"/>
    </source>
</evidence>
<reference evidence="3 4" key="1">
    <citation type="journal article" date="2015" name="Stand. Genomic Sci.">
        <title>Genomic Encyclopedia of Bacterial and Archaeal Type Strains, Phase III: the genomes of soil and plant-associated and newly described type strains.</title>
        <authorList>
            <person name="Whitman W.B."/>
            <person name="Woyke T."/>
            <person name="Klenk H.P."/>
            <person name="Zhou Y."/>
            <person name="Lilburn T.G."/>
            <person name="Beck B.J."/>
            <person name="De Vos P."/>
            <person name="Vandamme P."/>
            <person name="Eisen J.A."/>
            <person name="Garrity G."/>
            <person name="Hugenholtz P."/>
            <person name="Kyrpides N.C."/>
        </authorList>
    </citation>
    <scope>NUCLEOTIDE SEQUENCE [LARGE SCALE GENOMIC DNA]</scope>
    <source>
        <strain evidence="3 4">RF6</strain>
    </source>
</reference>
<feature type="transmembrane region" description="Helical" evidence="2">
    <location>
        <begin position="12"/>
        <end position="39"/>
    </location>
</feature>
<dbReference type="EMBL" id="SHKI01000007">
    <property type="protein sequence ID" value="RZT61188.1"/>
    <property type="molecule type" value="Genomic_DNA"/>
</dbReference>
<sequence length="191" mass="19964">MTDQPQPRGLPGWAIALIIAGGALALTTLIGGLLAISALGTFLASARDVPVAPLPPSAEAPALPDSPESSDSTPPGSAAQAQEDTDAIIELHEKYGDAIADGSITGMVPGGDAVDPDYIAAYLYSLTDLRSALRFVPASAENAAQLRVYAEQAEELERRFLAGEDLDVRVRITRDDGSVFESDGKYRTVTP</sequence>
<keyword evidence="4" id="KW-1185">Reference proteome</keyword>
<keyword evidence="2" id="KW-1133">Transmembrane helix</keyword>
<dbReference type="AlphaFoldDB" id="A0A4Q7TNT0"/>
<accession>A0A4Q7TNT0</accession>
<protein>
    <submittedName>
        <fullName evidence="3">Uncharacterized protein</fullName>
    </submittedName>
</protein>
<evidence type="ECO:0000256" key="2">
    <source>
        <dbReference type="SAM" id="Phobius"/>
    </source>
</evidence>
<gene>
    <name evidence="3" type="ORF">EV139_2941</name>
</gene>
<organism evidence="3 4">
    <name type="scientific">Leucobacter luti</name>
    <dbReference type="NCBI Taxonomy" id="340320"/>
    <lineage>
        <taxon>Bacteria</taxon>
        <taxon>Bacillati</taxon>
        <taxon>Actinomycetota</taxon>
        <taxon>Actinomycetes</taxon>
        <taxon>Micrococcales</taxon>
        <taxon>Microbacteriaceae</taxon>
        <taxon>Leucobacter</taxon>
    </lineage>
</organism>
<feature type="compositionally biased region" description="Low complexity" evidence="1">
    <location>
        <begin position="59"/>
        <end position="77"/>
    </location>
</feature>
<proteinExistence type="predicted"/>
<keyword evidence="2" id="KW-0472">Membrane</keyword>
<keyword evidence="2" id="KW-0812">Transmembrane</keyword>
<dbReference type="RefSeq" id="WP_130455383.1">
    <property type="nucleotide sequence ID" value="NZ_QYAG01000003.1"/>
</dbReference>
<dbReference type="Proteomes" id="UP000291832">
    <property type="component" value="Unassembled WGS sequence"/>
</dbReference>
<evidence type="ECO:0000313" key="4">
    <source>
        <dbReference type="Proteomes" id="UP000291832"/>
    </source>
</evidence>
<dbReference type="OrthoDB" id="4991144at2"/>
<name>A0A4Q7TNT0_9MICO</name>